<keyword evidence="7" id="KW-1185">Reference proteome</keyword>
<keyword evidence="4 5" id="KW-0472">Membrane</keyword>
<evidence type="ECO:0000256" key="3">
    <source>
        <dbReference type="ARBA" id="ARBA00022989"/>
    </source>
</evidence>
<dbReference type="GO" id="GO:0016020">
    <property type="term" value="C:membrane"/>
    <property type="evidence" value="ECO:0007669"/>
    <property type="project" value="UniProtKB-SubCell"/>
</dbReference>
<feature type="transmembrane region" description="Helical" evidence="5">
    <location>
        <begin position="16"/>
        <end position="36"/>
    </location>
</feature>
<name>A0A852JBW9_9PICI</name>
<accession>A0A852JBW9</accession>
<evidence type="ECO:0000256" key="2">
    <source>
        <dbReference type="ARBA" id="ARBA00022692"/>
    </source>
</evidence>
<evidence type="ECO:0000256" key="1">
    <source>
        <dbReference type="ARBA" id="ARBA00004167"/>
    </source>
</evidence>
<comment type="caution">
    <text evidence="6">The sequence shown here is derived from an EMBL/GenBank/DDBJ whole genome shotgun (WGS) entry which is preliminary data.</text>
</comment>
<dbReference type="InterPro" id="IPR020066">
    <property type="entry name" value="Cortexin"/>
</dbReference>
<evidence type="ECO:0000256" key="5">
    <source>
        <dbReference type="SAM" id="Phobius"/>
    </source>
</evidence>
<dbReference type="PANTHER" id="PTHR16736">
    <property type="entry name" value="CORTEXIN-1-RELATED"/>
    <property type="match status" value="1"/>
</dbReference>
<feature type="non-terminal residue" evidence="6">
    <location>
        <position position="1"/>
    </location>
</feature>
<comment type="subcellular location">
    <subcellularLocation>
        <location evidence="1">Membrane</location>
        <topology evidence="1">Single-pass membrane protein</topology>
    </subcellularLocation>
</comment>
<reference evidence="6" key="1">
    <citation type="submission" date="2020-02" db="EMBL/GenBank/DDBJ databases">
        <title>Bird 10,000 Genomes (B10K) Project - Family phase.</title>
        <authorList>
            <person name="Zhang G."/>
        </authorList>
    </citation>
    <scope>NUCLEOTIDE SEQUENCE</scope>
    <source>
        <strain evidence="6">B10K-DU-002-37</strain>
        <tissue evidence="6">Muscle</tissue>
    </source>
</reference>
<proteinExistence type="predicted"/>
<dbReference type="PANTHER" id="PTHR16736:SF6">
    <property type="entry name" value="CORTEXIN DOMAIN CONTAINING 2"/>
    <property type="match status" value="1"/>
</dbReference>
<evidence type="ECO:0000256" key="4">
    <source>
        <dbReference type="ARBA" id="ARBA00023136"/>
    </source>
</evidence>
<gene>
    <name evidence="6" type="primary">Ctxnd1_1</name>
    <name evidence="6" type="ORF">TRILEU_R14798</name>
</gene>
<dbReference type="AlphaFoldDB" id="A0A852JBW9"/>
<organism evidence="6 7">
    <name type="scientific">Tricholaema leucomelas</name>
    <name type="common">pied barbet</name>
    <dbReference type="NCBI Taxonomy" id="240729"/>
    <lineage>
        <taxon>Eukaryota</taxon>
        <taxon>Metazoa</taxon>
        <taxon>Chordata</taxon>
        <taxon>Craniata</taxon>
        <taxon>Vertebrata</taxon>
        <taxon>Euteleostomi</taxon>
        <taxon>Archelosauria</taxon>
        <taxon>Archosauria</taxon>
        <taxon>Dinosauria</taxon>
        <taxon>Saurischia</taxon>
        <taxon>Theropoda</taxon>
        <taxon>Coelurosauria</taxon>
        <taxon>Aves</taxon>
        <taxon>Neognathae</taxon>
        <taxon>Neoaves</taxon>
        <taxon>Telluraves</taxon>
        <taxon>Coraciimorphae</taxon>
        <taxon>Piciformes</taxon>
        <taxon>Lybiidae</taxon>
        <taxon>Tricholaema lacrymosa</taxon>
    </lineage>
</organism>
<feature type="non-terminal residue" evidence="6">
    <location>
        <position position="57"/>
    </location>
</feature>
<keyword evidence="2 5" id="KW-0812">Transmembrane</keyword>
<evidence type="ECO:0000313" key="7">
    <source>
        <dbReference type="Proteomes" id="UP000627253"/>
    </source>
</evidence>
<sequence length="57" mass="6453">MEKPTAVPAVDLDKGLAIFFVVLTFLFLLAMLLRCLRLIVDPYSAIPTSTWQEEQIN</sequence>
<dbReference type="Proteomes" id="UP000627253">
    <property type="component" value="Unassembled WGS sequence"/>
</dbReference>
<dbReference type="Pfam" id="PF11057">
    <property type="entry name" value="Cortexin"/>
    <property type="match status" value="1"/>
</dbReference>
<dbReference type="EMBL" id="WAAF01055063">
    <property type="protein sequence ID" value="NXX51961.1"/>
    <property type="molecule type" value="Genomic_DNA"/>
</dbReference>
<protein>
    <submittedName>
        <fullName evidence="6">CTXD1 protein</fullName>
    </submittedName>
</protein>
<evidence type="ECO:0000313" key="6">
    <source>
        <dbReference type="EMBL" id="NXX51961.1"/>
    </source>
</evidence>
<keyword evidence="3 5" id="KW-1133">Transmembrane helix</keyword>